<gene>
    <name evidence="1" type="ORF">T05_14509</name>
</gene>
<dbReference type="Proteomes" id="UP000055048">
    <property type="component" value="Unassembled WGS sequence"/>
</dbReference>
<proteinExistence type="predicted"/>
<sequence>MSRNKAQLRKLAKIAFTNSSDATKDAKISEKSPMPHIYQTLRTKPHFV</sequence>
<evidence type="ECO:0000313" key="2">
    <source>
        <dbReference type="Proteomes" id="UP000055048"/>
    </source>
</evidence>
<dbReference type="AlphaFoldDB" id="A0A0V0SNY1"/>
<reference evidence="1 2" key="1">
    <citation type="submission" date="2015-01" db="EMBL/GenBank/DDBJ databases">
        <title>Evolution of Trichinella species and genotypes.</title>
        <authorList>
            <person name="Korhonen P.K."/>
            <person name="Edoardo P."/>
            <person name="Giuseppe L.R."/>
            <person name="Gasser R.B."/>
        </authorList>
    </citation>
    <scope>NUCLEOTIDE SEQUENCE [LARGE SCALE GENOMIC DNA]</scope>
    <source>
        <strain evidence="1">ISS417</strain>
    </source>
</reference>
<organism evidence="1 2">
    <name type="scientific">Trichinella murrelli</name>
    <dbReference type="NCBI Taxonomy" id="144512"/>
    <lineage>
        <taxon>Eukaryota</taxon>
        <taxon>Metazoa</taxon>
        <taxon>Ecdysozoa</taxon>
        <taxon>Nematoda</taxon>
        <taxon>Enoplea</taxon>
        <taxon>Dorylaimia</taxon>
        <taxon>Trichinellida</taxon>
        <taxon>Trichinellidae</taxon>
        <taxon>Trichinella</taxon>
    </lineage>
</organism>
<accession>A0A0V0SNY1</accession>
<name>A0A0V0SNY1_9BILA</name>
<dbReference type="EMBL" id="JYDJ01004168">
    <property type="protein sequence ID" value="KRX28703.1"/>
    <property type="molecule type" value="Genomic_DNA"/>
</dbReference>
<comment type="caution">
    <text evidence="1">The sequence shown here is derived from an EMBL/GenBank/DDBJ whole genome shotgun (WGS) entry which is preliminary data.</text>
</comment>
<protein>
    <submittedName>
        <fullName evidence="1">Uncharacterized protein</fullName>
    </submittedName>
</protein>
<evidence type="ECO:0000313" key="1">
    <source>
        <dbReference type="EMBL" id="KRX28703.1"/>
    </source>
</evidence>
<keyword evidence="2" id="KW-1185">Reference proteome</keyword>